<accession>A0ACC2J5E0</accession>
<dbReference type="EMBL" id="JAPESX010000192">
    <property type="protein sequence ID" value="KAJ8122666.1"/>
    <property type="molecule type" value="Genomic_DNA"/>
</dbReference>
<name>A0ACC2J5E0_9PEZI</name>
<protein>
    <submittedName>
        <fullName evidence="1">Uncharacterized protein</fullName>
    </submittedName>
</protein>
<keyword evidence="2" id="KW-1185">Reference proteome</keyword>
<gene>
    <name evidence="1" type="ORF">ONZ43_g1194</name>
</gene>
<dbReference type="Proteomes" id="UP001153334">
    <property type="component" value="Unassembled WGS sequence"/>
</dbReference>
<comment type="caution">
    <text evidence="1">The sequence shown here is derived from an EMBL/GenBank/DDBJ whole genome shotgun (WGS) entry which is preliminary data.</text>
</comment>
<reference evidence="1" key="1">
    <citation type="submission" date="2022-11" db="EMBL/GenBank/DDBJ databases">
        <title>Genome Sequence of Nemania bipapillata.</title>
        <authorList>
            <person name="Buettner E."/>
        </authorList>
    </citation>
    <scope>NUCLEOTIDE SEQUENCE</scope>
    <source>
        <strain evidence="1">CP14</strain>
    </source>
</reference>
<organism evidence="1 2">
    <name type="scientific">Nemania bipapillata</name>
    <dbReference type="NCBI Taxonomy" id="110536"/>
    <lineage>
        <taxon>Eukaryota</taxon>
        <taxon>Fungi</taxon>
        <taxon>Dikarya</taxon>
        <taxon>Ascomycota</taxon>
        <taxon>Pezizomycotina</taxon>
        <taxon>Sordariomycetes</taxon>
        <taxon>Xylariomycetidae</taxon>
        <taxon>Xylariales</taxon>
        <taxon>Xylariaceae</taxon>
        <taxon>Nemania</taxon>
    </lineage>
</organism>
<proteinExistence type="predicted"/>
<sequence>MVNVGQELTVCGISKPMCARQRDTDLSICVFNSVSDLIIFVLPLWPIWRLQMEKGAKIGLSIVLLLGTITILVAFLRFEAIVHTDYDDQYNSTAMKSFNFAILEPNLAILCISLPMLQPLIRKVRGQGESFNRSPSRPSSCWAGNCFGDTLTQLSSGSVKDTNGKSTVSPAPESARVNIELSVVSARAGDGELACLGAGSGKADVESTVEGNASGKRKECKKRNRDGSLLSRARSLWSVDLGRPSQDGIVGLARHSGTRPKAASDASPHNLEDWNFSPVKGMTTTTITSGKA</sequence>
<evidence type="ECO:0000313" key="1">
    <source>
        <dbReference type="EMBL" id="KAJ8122666.1"/>
    </source>
</evidence>
<evidence type="ECO:0000313" key="2">
    <source>
        <dbReference type="Proteomes" id="UP001153334"/>
    </source>
</evidence>